<proteinExistence type="predicted"/>
<sequence>MDKKPASWIKMTLSSIYSTVALPKYMKTYEKTQPSIQIKDVHESGLSAGTRRYSQVTPVLTGIHKYLQVPALKYLRIPVSVRVTGSPLRSTGFVKTSNSLIKRIPEHLTSWIINCVPEANHDKTNCPNINTVVDLLYKRIGKNTFNCNPYSKLLDKGNTSKHVQSDNNKSIWTSDDKLKDQGRRQPQYTQDLKSTKDNIELIANQLRDLQLSVVHVKIQEHRTETRRSMLKIFSRVLKHT</sequence>
<dbReference type="Proteomes" id="UP000772434">
    <property type="component" value="Unassembled WGS sequence"/>
</dbReference>
<evidence type="ECO:0000256" key="1">
    <source>
        <dbReference type="SAM" id="MobiDB-lite"/>
    </source>
</evidence>
<evidence type="ECO:0000313" key="3">
    <source>
        <dbReference type="Proteomes" id="UP000772434"/>
    </source>
</evidence>
<feature type="region of interest" description="Disordered" evidence="1">
    <location>
        <begin position="156"/>
        <end position="187"/>
    </location>
</feature>
<comment type="caution">
    <text evidence="2">The sequence shown here is derived from an EMBL/GenBank/DDBJ whole genome shotgun (WGS) entry which is preliminary data.</text>
</comment>
<feature type="compositionally biased region" description="Polar residues" evidence="1">
    <location>
        <begin position="160"/>
        <end position="173"/>
    </location>
</feature>
<feature type="compositionally biased region" description="Basic and acidic residues" evidence="1">
    <location>
        <begin position="174"/>
        <end position="183"/>
    </location>
</feature>
<organism evidence="2 3">
    <name type="scientific">Rhodocollybia butyracea</name>
    <dbReference type="NCBI Taxonomy" id="206335"/>
    <lineage>
        <taxon>Eukaryota</taxon>
        <taxon>Fungi</taxon>
        <taxon>Dikarya</taxon>
        <taxon>Basidiomycota</taxon>
        <taxon>Agaricomycotina</taxon>
        <taxon>Agaricomycetes</taxon>
        <taxon>Agaricomycetidae</taxon>
        <taxon>Agaricales</taxon>
        <taxon>Marasmiineae</taxon>
        <taxon>Omphalotaceae</taxon>
        <taxon>Rhodocollybia</taxon>
    </lineage>
</organism>
<protein>
    <submittedName>
        <fullName evidence="2">Uncharacterized protein</fullName>
    </submittedName>
</protein>
<dbReference type="OrthoDB" id="5535068at2759"/>
<gene>
    <name evidence="2" type="ORF">BDP27DRAFT_1367887</name>
</gene>
<accession>A0A9P5PHZ7</accession>
<evidence type="ECO:0000313" key="2">
    <source>
        <dbReference type="EMBL" id="KAF9063639.1"/>
    </source>
</evidence>
<keyword evidence="3" id="KW-1185">Reference proteome</keyword>
<reference evidence="2" key="1">
    <citation type="submission" date="2020-11" db="EMBL/GenBank/DDBJ databases">
        <authorList>
            <consortium name="DOE Joint Genome Institute"/>
            <person name="Ahrendt S."/>
            <person name="Riley R."/>
            <person name="Andreopoulos W."/>
            <person name="Labutti K."/>
            <person name="Pangilinan J."/>
            <person name="Ruiz-Duenas F.J."/>
            <person name="Barrasa J.M."/>
            <person name="Sanchez-Garcia M."/>
            <person name="Camarero S."/>
            <person name="Miyauchi S."/>
            <person name="Serrano A."/>
            <person name="Linde D."/>
            <person name="Babiker R."/>
            <person name="Drula E."/>
            <person name="Ayuso-Fernandez I."/>
            <person name="Pacheco R."/>
            <person name="Padilla G."/>
            <person name="Ferreira P."/>
            <person name="Barriuso J."/>
            <person name="Kellner H."/>
            <person name="Castanera R."/>
            <person name="Alfaro M."/>
            <person name="Ramirez L."/>
            <person name="Pisabarro A.G."/>
            <person name="Kuo A."/>
            <person name="Tritt A."/>
            <person name="Lipzen A."/>
            <person name="He G."/>
            <person name="Yan M."/>
            <person name="Ng V."/>
            <person name="Cullen D."/>
            <person name="Martin F."/>
            <person name="Rosso M.-N."/>
            <person name="Henrissat B."/>
            <person name="Hibbett D."/>
            <person name="Martinez A.T."/>
            <person name="Grigoriev I.V."/>
        </authorList>
    </citation>
    <scope>NUCLEOTIDE SEQUENCE</scope>
    <source>
        <strain evidence="2">AH 40177</strain>
    </source>
</reference>
<dbReference type="AlphaFoldDB" id="A0A9P5PHZ7"/>
<name>A0A9P5PHZ7_9AGAR</name>
<dbReference type="EMBL" id="JADNRY010000142">
    <property type="protein sequence ID" value="KAF9063639.1"/>
    <property type="molecule type" value="Genomic_DNA"/>
</dbReference>